<dbReference type="Proteomes" id="UP001500984">
    <property type="component" value="Unassembled WGS sequence"/>
</dbReference>
<evidence type="ECO:0000256" key="1">
    <source>
        <dbReference type="ARBA" id="ARBA00005254"/>
    </source>
</evidence>
<comment type="caution">
    <text evidence="3">The sequence shown here is derived from an EMBL/GenBank/DDBJ whole genome shotgun (WGS) entry which is preliminary data.</text>
</comment>
<gene>
    <name evidence="3" type="ORF">GCM10009823_20200</name>
</gene>
<evidence type="ECO:0000313" key="3">
    <source>
        <dbReference type="EMBL" id="GAA2098763.1"/>
    </source>
</evidence>
<dbReference type="Pfam" id="PF01575">
    <property type="entry name" value="MaoC_dehydratas"/>
    <property type="match status" value="1"/>
</dbReference>
<evidence type="ECO:0000259" key="2">
    <source>
        <dbReference type="Pfam" id="PF01575"/>
    </source>
</evidence>
<dbReference type="InterPro" id="IPR002539">
    <property type="entry name" value="MaoC-like_dom"/>
</dbReference>
<name>A0ABN2WTX3_9MICO</name>
<feature type="domain" description="MaoC-like" evidence="2">
    <location>
        <begin position="32"/>
        <end position="118"/>
    </location>
</feature>
<organism evidence="3 4">
    <name type="scientific">Brevibacterium salitolerans</name>
    <dbReference type="NCBI Taxonomy" id="1403566"/>
    <lineage>
        <taxon>Bacteria</taxon>
        <taxon>Bacillati</taxon>
        <taxon>Actinomycetota</taxon>
        <taxon>Actinomycetes</taxon>
        <taxon>Micrococcales</taxon>
        <taxon>Brevibacteriaceae</taxon>
        <taxon>Brevibacterium</taxon>
    </lineage>
</organism>
<keyword evidence="4" id="KW-1185">Reference proteome</keyword>
<reference evidence="3 4" key="1">
    <citation type="journal article" date="2019" name="Int. J. Syst. Evol. Microbiol.">
        <title>The Global Catalogue of Microorganisms (GCM) 10K type strain sequencing project: providing services to taxonomists for standard genome sequencing and annotation.</title>
        <authorList>
            <consortium name="The Broad Institute Genomics Platform"/>
            <consortium name="The Broad Institute Genome Sequencing Center for Infectious Disease"/>
            <person name="Wu L."/>
            <person name="Ma J."/>
        </authorList>
    </citation>
    <scope>NUCLEOTIDE SEQUENCE [LARGE SCALE GENOMIC DNA]</scope>
    <source>
        <strain evidence="3 4">JCM 15900</strain>
    </source>
</reference>
<dbReference type="Gene3D" id="3.10.129.10">
    <property type="entry name" value="Hotdog Thioesterase"/>
    <property type="match status" value="1"/>
</dbReference>
<dbReference type="InterPro" id="IPR029069">
    <property type="entry name" value="HotDog_dom_sf"/>
</dbReference>
<comment type="similarity">
    <text evidence="1">Belongs to the enoyl-CoA hydratase/isomerase family.</text>
</comment>
<accession>A0ABN2WTX3</accession>
<sequence length="159" mass="17091">MRPAPQAEDAMTGSLLPAEQLPVGVELPFGSHTVSAEEIVEYARMWDPQYFHTDAGASESSEYGGLIASGIHTLSIYQKLSVEAVLRTYDIVAGKELSRVRFLRPVRPGDSLTGSMVIDSLGAPRAGRRLATGSASLINQDDKTVLDLGIEFLVRSTAT</sequence>
<protein>
    <submittedName>
        <fullName evidence="3">MaoC family dehydratase</fullName>
    </submittedName>
</protein>
<dbReference type="EMBL" id="BAAAPZ010000008">
    <property type="protein sequence ID" value="GAA2098763.1"/>
    <property type="molecule type" value="Genomic_DNA"/>
</dbReference>
<proteinExistence type="inferred from homology"/>
<dbReference type="SUPFAM" id="SSF54637">
    <property type="entry name" value="Thioesterase/thiol ester dehydrase-isomerase"/>
    <property type="match status" value="1"/>
</dbReference>
<evidence type="ECO:0000313" key="4">
    <source>
        <dbReference type="Proteomes" id="UP001500984"/>
    </source>
</evidence>